<evidence type="ECO:0000313" key="9">
    <source>
        <dbReference type="Proteomes" id="UP001595912"/>
    </source>
</evidence>
<dbReference type="Proteomes" id="UP001595912">
    <property type="component" value="Unassembled WGS sequence"/>
</dbReference>
<reference evidence="9" key="1">
    <citation type="journal article" date="2019" name="Int. J. Syst. Evol. Microbiol.">
        <title>The Global Catalogue of Microorganisms (GCM) 10K type strain sequencing project: providing services to taxonomists for standard genome sequencing and annotation.</title>
        <authorList>
            <consortium name="The Broad Institute Genomics Platform"/>
            <consortium name="The Broad Institute Genome Sequencing Center for Infectious Disease"/>
            <person name="Wu L."/>
            <person name="Ma J."/>
        </authorList>
    </citation>
    <scope>NUCLEOTIDE SEQUENCE [LARGE SCALE GENOMIC DNA]</scope>
    <source>
        <strain evidence="9">CGMCC 4.7152</strain>
    </source>
</reference>
<dbReference type="PANTHER" id="PTHR43133">
    <property type="entry name" value="RNA POLYMERASE ECF-TYPE SIGMA FACTO"/>
    <property type="match status" value="1"/>
</dbReference>
<evidence type="ECO:0000256" key="2">
    <source>
        <dbReference type="ARBA" id="ARBA00023015"/>
    </source>
</evidence>
<evidence type="ECO:0000256" key="5">
    <source>
        <dbReference type="ARBA" id="ARBA00023163"/>
    </source>
</evidence>
<dbReference type="InterPro" id="IPR013324">
    <property type="entry name" value="RNA_pol_sigma_r3/r4-like"/>
</dbReference>
<feature type="domain" description="RNA polymerase sigma factor 70 region 4 type 2" evidence="7">
    <location>
        <begin position="104"/>
        <end position="156"/>
    </location>
</feature>
<dbReference type="RefSeq" id="WP_380123710.1">
    <property type="nucleotide sequence ID" value="NZ_JBHSIU010000054.1"/>
</dbReference>
<keyword evidence="5" id="KW-0804">Transcription</keyword>
<comment type="caution">
    <text evidence="8">The sequence shown here is derived from an EMBL/GenBank/DDBJ whole genome shotgun (WGS) entry which is preliminary data.</text>
</comment>
<name>A0ABV9W8U0_9ACTN</name>
<dbReference type="NCBIfam" id="TIGR02937">
    <property type="entry name" value="sigma70-ECF"/>
    <property type="match status" value="1"/>
</dbReference>
<dbReference type="EMBL" id="JBHSIU010000054">
    <property type="protein sequence ID" value="MFC5003767.1"/>
    <property type="molecule type" value="Genomic_DNA"/>
</dbReference>
<feature type="domain" description="RNA polymerase sigma-70 region 2" evidence="6">
    <location>
        <begin position="16"/>
        <end position="78"/>
    </location>
</feature>
<accession>A0ABV9W8U0</accession>
<evidence type="ECO:0000256" key="3">
    <source>
        <dbReference type="ARBA" id="ARBA00023082"/>
    </source>
</evidence>
<dbReference type="PANTHER" id="PTHR43133:SF50">
    <property type="entry name" value="ECF RNA POLYMERASE SIGMA FACTOR SIGM"/>
    <property type="match status" value="1"/>
</dbReference>
<gene>
    <name evidence="8" type="ORF">ACFPIJ_38830</name>
</gene>
<proteinExistence type="inferred from homology"/>
<dbReference type="SUPFAM" id="SSF88946">
    <property type="entry name" value="Sigma2 domain of RNA polymerase sigma factors"/>
    <property type="match status" value="1"/>
</dbReference>
<sequence>MGVDRDAGFREFVLERGPALSRIAYLLTGDHQLAEDLVQTALTRAALRWPRLVAGGDPEPYIRRIMVNERTSWWRRRRQELLGHAAVELDTAGPDEAERVTRRVALLEALTRLAPRQRAVIVLRYFADMSVEETAGALGCSVGTVKSTTSDALARLRDVAADLGKVF</sequence>
<dbReference type="SUPFAM" id="SSF88659">
    <property type="entry name" value="Sigma3 and sigma4 domains of RNA polymerase sigma factors"/>
    <property type="match status" value="1"/>
</dbReference>
<dbReference type="Gene3D" id="1.10.1740.10">
    <property type="match status" value="1"/>
</dbReference>
<keyword evidence="9" id="KW-1185">Reference proteome</keyword>
<dbReference type="Pfam" id="PF04542">
    <property type="entry name" value="Sigma70_r2"/>
    <property type="match status" value="1"/>
</dbReference>
<evidence type="ECO:0000256" key="1">
    <source>
        <dbReference type="ARBA" id="ARBA00010641"/>
    </source>
</evidence>
<comment type="similarity">
    <text evidence="1">Belongs to the sigma-70 factor family. ECF subfamily.</text>
</comment>
<organism evidence="8 9">
    <name type="scientific">Dactylosporangium cerinum</name>
    <dbReference type="NCBI Taxonomy" id="1434730"/>
    <lineage>
        <taxon>Bacteria</taxon>
        <taxon>Bacillati</taxon>
        <taxon>Actinomycetota</taxon>
        <taxon>Actinomycetes</taxon>
        <taxon>Micromonosporales</taxon>
        <taxon>Micromonosporaceae</taxon>
        <taxon>Dactylosporangium</taxon>
    </lineage>
</organism>
<dbReference type="InterPro" id="IPR036388">
    <property type="entry name" value="WH-like_DNA-bd_sf"/>
</dbReference>
<dbReference type="Gene3D" id="1.10.10.10">
    <property type="entry name" value="Winged helix-like DNA-binding domain superfamily/Winged helix DNA-binding domain"/>
    <property type="match status" value="1"/>
</dbReference>
<dbReference type="InterPro" id="IPR013249">
    <property type="entry name" value="RNA_pol_sigma70_r4_t2"/>
</dbReference>
<evidence type="ECO:0000256" key="4">
    <source>
        <dbReference type="ARBA" id="ARBA00023125"/>
    </source>
</evidence>
<keyword evidence="4" id="KW-0238">DNA-binding</keyword>
<dbReference type="InterPro" id="IPR039425">
    <property type="entry name" value="RNA_pol_sigma-70-like"/>
</dbReference>
<dbReference type="InterPro" id="IPR014284">
    <property type="entry name" value="RNA_pol_sigma-70_dom"/>
</dbReference>
<evidence type="ECO:0000259" key="6">
    <source>
        <dbReference type="Pfam" id="PF04542"/>
    </source>
</evidence>
<protein>
    <submittedName>
        <fullName evidence="8">SigE family RNA polymerase sigma factor</fullName>
    </submittedName>
</protein>
<keyword evidence="2" id="KW-0805">Transcription regulation</keyword>
<keyword evidence="3" id="KW-0731">Sigma factor</keyword>
<dbReference type="Pfam" id="PF08281">
    <property type="entry name" value="Sigma70_r4_2"/>
    <property type="match status" value="1"/>
</dbReference>
<dbReference type="CDD" id="cd06171">
    <property type="entry name" value="Sigma70_r4"/>
    <property type="match status" value="1"/>
</dbReference>
<dbReference type="InterPro" id="IPR007627">
    <property type="entry name" value="RNA_pol_sigma70_r2"/>
</dbReference>
<evidence type="ECO:0000259" key="7">
    <source>
        <dbReference type="Pfam" id="PF08281"/>
    </source>
</evidence>
<evidence type="ECO:0000313" key="8">
    <source>
        <dbReference type="EMBL" id="MFC5003767.1"/>
    </source>
</evidence>
<dbReference type="InterPro" id="IPR013325">
    <property type="entry name" value="RNA_pol_sigma_r2"/>
</dbReference>
<dbReference type="InterPro" id="IPR014325">
    <property type="entry name" value="RNA_pol_sigma-E_actinobac"/>
</dbReference>
<dbReference type="NCBIfam" id="TIGR02983">
    <property type="entry name" value="SigE-fam_strep"/>
    <property type="match status" value="1"/>
</dbReference>